<dbReference type="PANTHER" id="PTHR46564:SF1">
    <property type="entry name" value="TRANSPOSASE"/>
    <property type="match status" value="1"/>
</dbReference>
<sequence>MKKINKNCGVYEEGKRYSFEIVSRVIIDMLEFLTGQSNFQKQIEIAYSNKVSNAYVTNMKKTIIFVISYLYENKKKSINTHNSFEIFGDLLSKSFIILIKYKCTNFRKYLTLEKIEEIQRLSNLIIEKLDRDCSLYLFEIKQLLKNENQITTSTSTIYNYLTKYLNWSNKKILHFNPNRFRNNNFQERIQFVRIITESINKFGVENVHFMDETGFKRNRRDNGWSLVGKRPFKSHAGRINPKWNMFCLINSSGIEEISLIDHTAKGVDHAEFMLRGVLDIIKKNNTSKSVIVMDNHSIHKWCENWITEYFAQYNCHIIYMPVYSPDLNPIEMVFGTLKHLLKDHQDIWGVSPKDSIFQSIFDFNTKDYTLNFIKKIFPIK</sequence>
<gene>
    <name evidence="2" type="ORF">M0813_07075</name>
</gene>
<organism evidence="2 3">
    <name type="scientific">Anaeramoeba flamelloides</name>
    <dbReference type="NCBI Taxonomy" id="1746091"/>
    <lineage>
        <taxon>Eukaryota</taxon>
        <taxon>Metamonada</taxon>
        <taxon>Anaeramoebidae</taxon>
        <taxon>Anaeramoeba</taxon>
    </lineage>
</organism>
<comment type="caution">
    <text evidence="2">The sequence shown here is derived from an EMBL/GenBank/DDBJ whole genome shotgun (WGS) entry which is preliminary data.</text>
</comment>
<dbReference type="Proteomes" id="UP001150062">
    <property type="component" value="Unassembled WGS sequence"/>
</dbReference>
<dbReference type="Pfam" id="PF13358">
    <property type="entry name" value="DDE_3"/>
    <property type="match status" value="1"/>
</dbReference>
<evidence type="ECO:0000313" key="3">
    <source>
        <dbReference type="Proteomes" id="UP001150062"/>
    </source>
</evidence>
<feature type="domain" description="Tc1-like transposase DDE" evidence="1">
    <location>
        <begin position="207"/>
        <end position="344"/>
    </location>
</feature>
<protein>
    <submittedName>
        <fullName evidence="2">Integrase protein-related</fullName>
    </submittedName>
</protein>
<evidence type="ECO:0000259" key="1">
    <source>
        <dbReference type="Pfam" id="PF13358"/>
    </source>
</evidence>
<evidence type="ECO:0000313" key="2">
    <source>
        <dbReference type="EMBL" id="KAJ6230435.1"/>
    </source>
</evidence>
<name>A0ABQ8XE94_9EUKA</name>
<dbReference type="EMBL" id="JAOAOG010000313">
    <property type="protein sequence ID" value="KAJ6230435.1"/>
    <property type="molecule type" value="Genomic_DNA"/>
</dbReference>
<dbReference type="PANTHER" id="PTHR46564">
    <property type="entry name" value="TRANSPOSASE"/>
    <property type="match status" value="1"/>
</dbReference>
<dbReference type="Gene3D" id="3.30.420.10">
    <property type="entry name" value="Ribonuclease H-like superfamily/Ribonuclease H"/>
    <property type="match status" value="1"/>
</dbReference>
<accession>A0ABQ8XE94</accession>
<proteinExistence type="predicted"/>
<keyword evidence="3" id="KW-1185">Reference proteome</keyword>
<reference evidence="2" key="1">
    <citation type="submission" date="2022-08" db="EMBL/GenBank/DDBJ databases">
        <title>Novel sulfate-reducing endosymbionts in the free-living metamonad Anaeramoeba.</title>
        <authorList>
            <person name="Jerlstrom-Hultqvist J."/>
            <person name="Cepicka I."/>
            <person name="Gallot-Lavallee L."/>
            <person name="Salas-Leiva D."/>
            <person name="Curtis B.A."/>
            <person name="Zahonova K."/>
            <person name="Pipaliya S."/>
            <person name="Dacks J."/>
            <person name="Roger A.J."/>
        </authorList>
    </citation>
    <scope>NUCLEOTIDE SEQUENCE</scope>
    <source>
        <strain evidence="2">Schooner1</strain>
    </source>
</reference>
<dbReference type="InterPro" id="IPR036397">
    <property type="entry name" value="RNaseH_sf"/>
</dbReference>
<dbReference type="InterPro" id="IPR038717">
    <property type="entry name" value="Tc1-like_DDE_dom"/>
</dbReference>